<comment type="subcellular location">
    <subcellularLocation>
        <location evidence="8">Cytoplasm</location>
    </subcellularLocation>
</comment>
<dbReference type="NCBIfam" id="TIGR00211">
    <property type="entry name" value="glyS"/>
    <property type="match status" value="1"/>
</dbReference>
<dbReference type="InterPro" id="IPR015944">
    <property type="entry name" value="Gly-tRNA-synth_bsu"/>
</dbReference>
<evidence type="ECO:0000256" key="1">
    <source>
        <dbReference type="ARBA" id="ARBA00008226"/>
    </source>
</evidence>
<dbReference type="GO" id="GO:0006426">
    <property type="term" value="P:glycyl-tRNA aminoacylation"/>
    <property type="evidence" value="ECO:0007669"/>
    <property type="project" value="UniProtKB-UniRule"/>
</dbReference>
<dbReference type="GO" id="GO:0004820">
    <property type="term" value="F:glycine-tRNA ligase activity"/>
    <property type="evidence" value="ECO:0007669"/>
    <property type="project" value="UniProtKB-UniRule"/>
</dbReference>
<organism evidence="9 10">
    <name type="scientific">Wolinella succinogenes (strain ATCC 29543 / DSM 1740 / CCUG 13145 / JCM 31913 / LMG 7466 / NCTC 11488 / FDC 602W)</name>
    <name type="common">Vibrio succinogenes</name>
    <dbReference type="NCBI Taxonomy" id="273121"/>
    <lineage>
        <taxon>Bacteria</taxon>
        <taxon>Pseudomonadati</taxon>
        <taxon>Campylobacterota</taxon>
        <taxon>Epsilonproteobacteria</taxon>
        <taxon>Campylobacterales</taxon>
        <taxon>Helicobacteraceae</taxon>
        <taxon>Wolinella</taxon>
    </lineage>
</organism>
<evidence type="ECO:0000256" key="4">
    <source>
        <dbReference type="ARBA" id="ARBA00022840"/>
    </source>
</evidence>
<keyword evidence="3 8" id="KW-0547">Nucleotide-binding</keyword>
<evidence type="ECO:0000256" key="6">
    <source>
        <dbReference type="ARBA" id="ARBA00023146"/>
    </source>
</evidence>
<dbReference type="PANTHER" id="PTHR30075:SF2">
    <property type="entry name" value="GLYCINE--TRNA LIGASE, CHLOROPLASTIC_MITOCHONDRIAL 2"/>
    <property type="match status" value="1"/>
</dbReference>
<dbReference type="GO" id="GO:0005524">
    <property type="term" value="F:ATP binding"/>
    <property type="evidence" value="ECO:0007669"/>
    <property type="project" value="UniProtKB-UniRule"/>
</dbReference>
<evidence type="ECO:0000256" key="8">
    <source>
        <dbReference type="HAMAP-Rule" id="MF_00255"/>
    </source>
</evidence>
<keyword evidence="5 8" id="KW-0648">Protein biosynthesis</keyword>
<reference evidence="9 10" key="1">
    <citation type="journal article" date="2003" name="Proc. Natl. Acad. Sci. U.S.A.">
        <title>Complete genome sequence and analysis of Wolinella succinogenes.</title>
        <authorList>
            <person name="Baar C."/>
            <person name="Eppinger M."/>
            <person name="Raddatz G."/>
            <person name="Simon JM."/>
            <person name="Lanz C."/>
            <person name="Klimmek O."/>
            <person name="Nandakumar R."/>
            <person name="Gross R."/>
            <person name="Rosinus A."/>
            <person name="Keller H."/>
            <person name="Jagtap P."/>
            <person name="Linke B."/>
            <person name="Meyer F."/>
            <person name="Lederer H."/>
            <person name="Schuster S.C."/>
        </authorList>
    </citation>
    <scope>NUCLEOTIDE SEQUENCE [LARGE SCALE GENOMIC DNA]</scope>
    <source>
        <strain evidence="10">ATCC 29543 / DSM 1740 / CCUG 13145 / JCM 31913 / LMG 7466 / NCTC 11488 / FDC 602W</strain>
    </source>
</reference>
<keyword evidence="10" id="KW-1185">Reference proteome</keyword>
<dbReference type="HAMAP" id="MF_00255">
    <property type="entry name" value="Gly_tRNA_synth_beta"/>
    <property type="match status" value="1"/>
</dbReference>
<keyword evidence="4 8" id="KW-0067">ATP-binding</keyword>
<keyword evidence="6 8" id="KW-0030">Aminoacyl-tRNA synthetase</keyword>
<dbReference type="InterPro" id="IPR006194">
    <property type="entry name" value="Gly-tRNA-synth_heterodimer"/>
</dbReference>
<evidence type="ECO:0000256" key="3">
    <source>
        <dbReference type="ARBA" id="ARBA00022741"/>
    </source>
</evidence>
<dbReference type="HOGENOM" id="CLU_007220_2_2_7"/>
<sequence>MHQPLLIEIGIEELPAIPFLRELPHLLSKWNTLLQKYRMESPFELFYTPRRLVLLSQAFPLEQPELKEALFGPPLEIAFKEGAPTKAAESFAAKCGVSVSELGSATKEGKEVLFYSKTSAGESAKRLLPLMIEEWIASLNFGKSMRWGSLHENFIRPVRWLGIMHGENLIPATLFGISSQKLTYVHRIDSFEPQPYEDIASFLALLAQKGVILDPKVRREKILQEIRDIEEREGVSVELDTDLLEEVVAITEYPTALLGHFEARFLELPPEVIITSMKENQRYFALYQGDKLYNGFIVVSNARSQNAKLIVQGNEKVLRARLSDALFFYQNDLKNGLLTERLQEVTFVEGLGSMAQKSERETKIALYLFDLYASKLFASSPKNQEELRTLMQEAATLAKADLMSETVYEFTELQGTIGYYLGKALGKDPLVYEALKEQYLPKGEDSELPSSPFSAILALAHRLDNLMGLFSLGRIPTGSKDPFALRRAASGVLRIVWKQKIPLDLSIVLPELAPLYKPFALKELEGFILERIESLLSTNASFIRAVAMGGERNLLFVGEKIEALSALLSSSEGKSLSTTFKRVANITKGMDMGDLPEIKPEWLECEEEKRLFAEFNQVSQATHPSALEELSALLKLKEPLDQFFDHVLINCDNTLLKKNRQALIAHIYQAFLHIADIKEISL</sequence>
<dbReference type="PANTHER" id="PTHR30075">
    <property type="entry name" value="GLYCYL-TRNA SYNTHETASE"/>
    <property type="match status" value="1"/>
</dbReference>
<evidence type="ECO:0000313" key="10">
    <source>
        <dbReference type="Proteomes" id="UP000000422"/>
    </source>
</evidence>
<dbReference type="KEGG" id="wsu:WS0209"/>
<dbReference type="GO" id="GO:0005829">
    <property type="term" value="C:cytosol"/>
    <property type="evidence" value="ECO:0007669"/>
    <property type="project" value="TreeGrafter"/>
</dbReference>
<keyword evidence="2 8" id="KW-0436">Ligase</keyword>
<gene>
    <name evidence="9" type="primary">GLYS</name>
    <name evidence="8" type="synonym">glyS</name>
    <name evidence="9" type="ordered locus">WS0209</name>
</gene>
<accession>Q7MAJ4</accession>
<dbReference type="STRING" id="273121.WS0209"/>
<keyword evidence="8" id="KW-0963">Cytoplasm</keyword>
<dbReference type="eggNOG" id="COG0751">
    <property type="taxonomic scope" value="Bacteria"/>
</dbReference>
<evidence type="ECO:0000256" key="5">
    <source>
        <dbReference type="ARBA" id="ARBA00022917"/>
    </source>
</evidence>
<dbReference type="EMBL" id="BX571657">
    <property type="protein sequence ID" value="CAE09367.1"/>
    <property type="molecule type" value="Genomic_DNA"/>
</dbReference>
<dbReference type="PRINTS" id="PR01045">
    <property type="entry name" value="TRNASYNTHGB"/>
</dbReference>
<comment type="subunit">
    <text evidence="8">Tetramer of two alpha and two beta subunits.</text>
</comment>
<comment type="catalytic activity">
    <reaction evidence="7 8">
        <text>tRNA(Gly) + glycine + ATP = glycyl-tRNA(Gly) + AMP + diphosphate</text>
        <dbReference type="Rhea" id="RHEA:16013"/>
        <dbReference type="Rhea" id="RHEA-COMP:9664"/>
        <dbReference type="Rhea" id="RHEA-COMP:9683"/>
        <dbReference type="ChEBI" id="CHEBI:30616"/>
        <dbReference type="ChEBI" id="CHEBI:33019"/>
        <dbReference type="ChEBI" id="CHEBI:57305"/>
        <dbReference type="ChEBI" id="CHEBI:78442"/>
        <dbReference type="ChEBI" id="CHEBI:78522"/>
        <dbReference type="ChEBI" id="CHEBI:456215"/>
        <dbReference type="EC" id="6.1.1.14"/>
    </reaction>
</comment>
<dbReference type="Pfam" id="PF02092">
    <property type="entry name" value="tRNA_synt_2f"/>
    <property type="match status" value="1"/>
</dbReference>
<protein>
    <recommendedName>
        <fullName evidence="8">Glycine--tRNA ligase beta subunit</fullName>
        <ecNumber evidence="8">6.1.1.14</ecNumber>
    </recommendedName>
    <alternativeName>
        <fullName evidence="8">Glycyl-tRNA synthetase beta subunit</fullName>
        <shortName evidence="8">GlyRS</shortName>
    </alternativeName>
</protein>
<evidence type="ECO:0000313" key="9">
    <source>
        <dbReference type="EMBL" id="CAE09367.1"/>
    </source>
</evidence>
<dbReference type="PROSITE" id="PS50861">
    <property type="entry name" value="AA_TRNA_LIGASE_II_GLYAB"/>
    <property type="match status" value="1"/>
</dbReference>
<dbReference type="EC" id="6.1.1.14" evidence="8"/>
<proteinExistence type="inferred from homology"/>
<evidence type="ECO:0000256" key="7">
    <source>
        <dbReference type="ARBA" id="ARBA00047937"/>
    </source>
</evidence>
<dbReference type="Proteomes" id="UP000000422">
    <property type="component" value="Chromosome"/>
</dbReference>
<dbReference type="RefSeq" id="WP_011138167.1">
    <property type="nucleotide sequence ID" value="NC_005090.1"/>
</dbReference>
<comment type="similarity">
    <text evidence="1 8">Belongs to the class-II aminoacyl-tRNA synthetase family.</text>
</comment>
<name>Q7MAJ4_WOLSU</name>
<evidence type="ECO:0000256" key="2">
    <source>
        <dbReference type="ARBA" id="ARBA00022598"/>
    </source>
</evidence>
<dbReference type="AlphaFoldDB" id="Q7MAJ4"/>